<feature type="transmembrane region" description="Helical" evidence="1">
    <location>
        <begin position="67"/>
        <end position="87"/>
    </location>
</feature>
<feature type="transmembrane region" description="Helical" evidence="1">
    <location>
        <begin position="217"/>
        <end position="232"/>
    </location>
</feature>
<dbReference type="AlphaFoldDB" id="A0A933W0G3"/>
<sequence length="434" mass="48329">MSSSQNKEAQCDPEVAGYAEANVDRTVGCVSDPIDEAAGPLIRRAVTIRYSLPKSQRDVRLDLFRGLANWLIFLGHIPNSVLTWFTIRNYGFSDGADLFVLISGYTATLVFGRLMINHGFVVGATRLLRRVWQLYVAHLLIFIFYLTTVHYLAHKFDSPHLMDQFNVALLMDHPVETLSQGLILKFKPLNLDVLPLYITLMALFPLILWMMLRWRNAVMVGSIGLYLAARHYDWSLPSYPSGVWYFNPFAWQLLFVSGAWLALGGAAASRWILRSRVALALSIGVVVIAFAVTLSDHVFVLRRLIPDGLGSLLLPNDKTNLAPYRVIHLASLVFIVVALIPIDWPGLRSPLLKPLIRCGEQSLPVFCVGLFLSFIAHFAIDFGSDGLVPQLLVGGAGLLIMTAVAYYRTWSREIDKYVARIGPTGEQTANGRAA</sequence>
<keyword evidence="1" id="KW-0812">Transmembrane</keyword>
<feature type="transmembrane region" description="Helical" evidence="1">
    <location>
        <begin position="363"/>
        <end position="380"/>
    </location>
</feature>
<keyword evidence="1" id="KW-1133">Transmembrane helix</keyword>
<dbReference type="PIRSF" id="PIRSF028704">
    <property type="entry name" value="UPC028704"/>
    <property type="match status" value="1"/>
</dbReference>
<proteinExistence type="predicted"/>
<keyword evidence="1" id="KW-0472">Membrane</keyword>
<protein>
    <submittedName>
        <fullName evidence="2">OpgC domain-containing protein</fullName>
    </submittedName>
</protein>
<feature type="transmembrane region" description="Helical" evidence="1">
    <location>
        <begin position="134"/>
        <end position="153"/>
    </location>
</feature>
<feature type="transmembrane region" description="Helical" evidence="1">
    <location>
        <begin position="386"/>
        <end position="407"/>
    </location>
</feature>
<dbReference type="PANTHER" id="PTHR38592">
    <property type="entry name" value="BLL4819 PROTEIN"/>
    <property type="match status" value="1"/>
</dbReference>
<feature type="transmembrane region" description="Helical" evidence="1">
    <location>
        <begin position="194"/>
        <end position="212"/>
    </location>
</feature>
<name>A0A933W0G3_RHOPL</name>
<feature type="transmembrane region" description="Helical" evidence="1">
    <location>
        <begin position="244"/>
        <end position="265"/>
    </location>
</feature>
<dbReference type="PANTHER" id="PTHR38592:SF3">
    <property type="entry name" value="BLL4819 PROTEIN"/>
    <property type="match status" value="1"/>
</dbReference>
<evidence type="ECO:0000256" key="1">
    <source>
        <dbReference type="SAM" id="Phobius"/>
    </source>
</evidence>
<reference evidence="2" key="1">
    <citation type="submission" date="2020-07" db="EMBL/GenBank/DDBJ databases">
        <title>Huge and variable diversity of episymbiotic CPR bacteria and DPANN archaea in groundwater ecosystems.</title>
        <authorList>
            <person name="He C.Y."/>
            <person name="Keren R."/>
            <person name="Whittaker M."/>
            <person name="Farag I.F."/>
            <person name="Doudna J."/>
            <person name="Cate J.H.D."/>
            <person name="Banfield J.F."/>
        </authorList>
    </citation>
    <scope>NUCLEOTIDE SEQUENCE</scope>
    <source>
        <strain evidence="2">NC_groundwater_1818_Pr3_B-0.1um_66_35</strain>
    </source>
</reference>
<comment type="caution">
    <text evidence="2">The sequence shown here is derived from an EMBL/GenBank/DDBJ whole genome shotgun (WGS) entry which is preliminary data.</text>
</comment>
<gene>
    <name evidence="2" type="ORF">HZA66_05545</name>
</gene>
<evidence type="ECO:0000313" key="3">
    <source>
        <dbReference type="Proteomes" id="UP000782519"/>
    </source>
</evidence>
<organism evidence="2 3">
    <name type="scientific">Rhodopseudomonas palustris</name>
    <dbReference type="NCBI Taxonomy" id="1076"/>
    <lineage>
        <taxon>Bacteria</taxon>
        <taxon>Pseudomonadati</taxon>
        <taxon>Pseudomonadota</taxon>
        <taxon>Alphaproteobacteria</taxon>
        <taxon>Hyphomicrobiales</taxon>
        <taxon>Nitrobacteraceae</taxon>
        <taxon>Rhodopseudomonas</taxon>
    </lineage>
</organism>
<dbReference type="Proteomes" id="UP000782519">
    <property type="component" value="Unassembled WGS sequence"/>
</dbReference>
<feature type="transmembrane region" description="Helical" evidence="1">
    <location>
        <begin position="99"/>
        <end position="122"/>
    </location>
</feature>
<evidence type="ECO:0000313" key="2">
    <source>
        <dbReference type="EMBL" id="MBI5128885.1"/>
    </source>
</evidence>
<accession>A0A933W0G3</accession>
<feature type="transmembrane region" description="Helical" evidence="1">
    <location>
        <begin position="277"/>
        <end position="301"/>
    </location>
</feature>
<feature type="transmembrane region" description="Helical" evidence="1">
    <location>
        <begin position="321"/>
        <end position="342"/>
    </location>
</feature>
<dbReference type="Pfam" id="PF10129">
    <property type="entry name" value="OpgC_C"/>
    <property type="match status" value="1"/>
</dbReference>
<dbReference type="EMBL" id="JACRJB010000014">
    <property type="protein sequence ID" value="MBI5128885.1"/>
    <property type="molecule type" value="Genomic_DNA"/>
</dbReference>
<dbReference type="InterPro" id="IPR014550">
    <property type="entry name" value="UCP028704_OpgC"/>
</dbReference>